<dbReference type="PROSITE" id="PS51733">
    <property type="entry name" value="BPL_LPL_CATALYTIC"/>
    <property type="match status" value="1"/>
</dbReference>
<proteinExistence type="inferred from homology"/>
<evidence type="ECO:0000256" key="4">
    <source>
        <dbReference type="ARBA" id="ARBA00024732"/>
    </source>
</evidence>
<dbReference type="EMBL" id="BIFH01000020">
    <property type="protein sequence ID" value="GCD96316.1"/>
    <property type="molecule type" value="Genomic_DNA"/>
</dbReference>
<evidence type="ECO:0000256" key="1">
    <source>
        <dbReference type="ARBA" id="ARBA00004821"/>
    </source>
</evidence>
<dbReference type="PIRSF" id="PIRSF016262">
    <property type="entry name" value="LPLase"/>
    <property type="match status" value="1"/>
</dbReference>
<evidence type="ECO:0000256" key="7">
    <source>
        <dbReference type="PIRSR" id="PIRSR016262-1"/>
    </source>
</evidence>
<dbReference type="InterPro" id="IPR020605">
    <property type="entry name" value="Octanoyltransferase_CS"/>
</dbReference>
<evidence type="ECO:0000313" key="12">
    <source>
        <dbReference type="Proteomes" id="UP000286931"/>
    </source>
</evidence>
<dbReference type="EC" id="2.3.1.181" evidence="5 6"/>
<protein>
    <recommendedName>
        <fullName evidence="5 6">Octanoyltransferase</fullName>
        <ecNumber evidence="5 6">2.3.1.181</ecNumber>
    </recommendedName>
    <alternativeName>
        <fullName evidence="5">Lipoate-protein ligase B</fullName>
    </alternativeName>
    <alternativeName>
        <fullName evidence="5">Lipoyl/octanoyl transferase</fullName>
    </alternativeName>
    <alternativeName>
        <fullName evidence="5">Octanoyl-[acyl-carrier-protein]-protein N-octanoyltransferase</fullName>
    </alternativeName>
</protein>
<comment type="pathway">
    <text evidence="1 5 6">Protein modification; protein lipoylation via endogenous pathway; protein N(6)-(lipoyl)lysine from octanoyl-[acyl-carrier-protein]: step 1/2.</text>
</comment>
<dbReference type="PANTHER" id="PTHR10993:SF7">
    <property type="entry name" value="LIPOYLTRANSFERASE 2, MITOCHONDRIAL-RELATED"/>
    <property type="match status" value="1"/>
</dbReference>
<comment type="function">
    <text evidence="4 5 6">Catalyzes the transfer of endogenously produced octanoic acid from octanoyl-acyl-carrier-protein onto the lipoyl domains of lipoate-dependent enzymes. Lipoyl-ACP can also act as a substrate although octanoyl-ACP is likely to be the physiological substrate.</text>
</comment>
<comment type="similarity">
    <text evidence="5 6">Belongs to the LipB family.</text>
</comment>
<dbReference type="UniPathway" id="UPA00538">
    <property type="reaction ID" value="UER00592"/>
</dbReference>
<dbReference type="Proteomes" id="UP000286931">
    <property type="component" value="Unassembled WGS sequence"/>
</dbReference>
<comment type="caution">
    <text evidence="11">The sequence shown here is derived from an EMBL/GenBank/DDBJ whole genome shotgun (WGS) entry which is preliminary data.</text>
</comment>
<evidence type="ECO:0000256" key="9">
    <source>
        <dbReference type="PIRSR" id="PIRSR016262-3"/>
    </source>
</evidence>
<accession>A0A401YP28</accession>
<evidence type="ECO:0000313" key="11">
    <source>
        <dbReference type="EMBL" id="GCD96316.1"/>
    </source>
</evidence>
<organism evidence="11 12">
    <name type="scientific">Embleya hyalina</name>
    <dbReference type="NCBI Taxonomy" id="516124"/>
    <lineage>
        <taxon>Bacteria</taxon>
        <taxon>Bacillati</taxon>
        <taxon>Actinomycetota</taxon>
        <taxon>Actinomycetes</taxon>
        <taxon>Kitasatosporales</taxon>
        <taxon>Streptomycetaceae</taxon>
        <taxon>Embleya</taxon>
    </lineage>
</organism>
<reference evidence="11 12" key="1">
    <citation type="submission" date="2018-12" db="EMBL/GenBank/DDBJ databases">
        <title>Draft genome sequence of Embleya hyalina NBRC 13850T.</title>
        <authorList>
            <person name="Komaki H."/>
            <person name="Hosoyama A."/>
            <person name="Kimura A."/>
            <person name="Ichikawa N."/>
            <person name="Tamura T."/>
        </authorList>
    </citation>
    <scope>NUCLEOTIDE SEQUENCE [LARGE SCALE GENOMIC DNA]</scope>
    <source>
        <strain evidence="11 12">NBRC 13850</strain>
    </source>
</reference>
<feature type="active site" description="Acyl-thioester intermediate" evidence="5 7">
    <location>
        <position position="225"/>
    </location>
</feature>
<dbReference type="PROSITE" id="PS01313">
    <property type="entry name" value="LIPB"/>
    <property type="match status" value="1"/>
</dbReference>
<dbReference type="CDD" id="cd16444">
    <property type="entry name" value="LipB"/>
    <property type="match status" value="1"/>
</dbReference>
<evidence type="ECO:0000256" key="5">
    <source>
        <dbReference type="HAMAP-Rule" id="MF_00013"/>
    </source>
</evidence>
<name>A0A401YP28_9ACTN</name>
<dbReference type="AlphaFoldDB" id="A0A401YP28"/>
<keyword evidence="2 5" id="KW-0808">Transferase</keyword>
<evidence type="ECO:0000256" key="3">
    <source>
        <dbReference type="ARBA" id="ARBA00023315"/>
    </source>
</evidence>
<dbReference type="InterPro" id="IPR045864">
    <property type="entry name" value="aa-tRNA-synth_II/BPL/LPL"/>
</dbReference>
<dbReference type="HAMAP" id="MF_00013">
    <property type="entry name" value="LipB"/>
    <property type="match status" value="1"/>
</dbReference>
<gene>
    <name evidence="11" type="primary">lipB_1</name>
    <name evidence="5" type="synonym">lipB</name>
    <name evidence="11" type="ORF">EHYA_04001</name>
</gene>
<comment type="catalytic activity">
    <reaction evidence="5 6">
        <text>octanoyl-[ACP] + L-lysyl-[protein] = N(6)-octanoyl-L-lysyl-[protein] + holo-[ACP] + H(+)</text>
        <dbReference type="Rhea" id="RHEA:17665"/>
        <dbReference type="Rhea" id="RHEA-COMP:9636"/>
        <dbReference type="Rhea" id="RHEA-COMP:9685"/>
        <dbReference type="Rhea" id="RHEA-COMP:9752"/>
        <dbReference type="Rhea" id="RHEA-COMP:9928"/>
        <dbReference type="ChEBI" id="CHEBI:15378"/>
        <dbReference type="ChEBI" id="CHEBI:29969"/>
        <dbReference type="ChEBI" id="CHEBI:64479"/>
        <dbReference type="ChEBI" id="CHEBI:78463"/>
        <dbReference type="ChEBI" id="CHEBI:78809"/>
        <dbReference type="EC" id="2.3.1.181"/>
    </reaction>
</comment>
<dbReference type="GO" id="GO:0005737">
    <property type="term" value="C:cytoplasm"/>
    <property type="evidence" value="ECO:0007669"/>
    <property type="project" value="UniProtKB-SubCell"/>
</dbReference>
<evidence type="ECO:0000259" key="10">
    <source>
        <dbReference type="PROSITE" id="PS51733"/>
    </source>
</evidence>
<feature type="binding site" evidence="5 8">
    <location>
        <begin position="194"/>
        <end position="196"/>
    </location>
    <ligand>
        <name>substrate</name>
    </ligand>
</feature>
<feature type="domain" description="BPL/LPL catalytic" evidence="10">
    <location>
        <begin position="38"/>
        <end position="264"/>
    </location>
</feature>
<dbReference type="PANTHER" id="PTHR10993">
    <property type="entry name" value="OCTANOYLTRANSFERASE"/>
    <property type="match status" value="1"/>
</dbReference>
<keyword evidence="12" id="KW-1185">Reference proteome</keyword>
<dbReference type="InterPro" id="IPR000544">
    <property type="entry name" value="Octanoyltransferase"/>
</dbReference>
<feature type="site" description="Lowers pKa of active site Cys" evidence="5 9">
    <location>
        <position position="191"/>
    </location>
</feature>
<keyword evidence="5" id="KW-0963">Cytoplasm</keyword>
<evidence type="ECO:0000256" key="6">
    <source>
        <dbReference type="PIRNR" id="PIRNR016262"/>
    </source>
</evidence>
<dbReference type="GO" id="GO:0009249">
    <property type="term" value="P:protein lipoylation"/>
    <property type="evidence" value="ECO:0007669"/>
    <property type="project" value="InterPro"/>
</dbReference>
<keyword evidence="3 5" id="KW-0012">Acyltransferase</keyword>
<dbReference type="SUPFAM" id="SSF55681">
    <property type="entry name" value="Class II aaRS and biotin synthetases"/>
    <property type="match status" value="1"/>
</dbReference>
<dbReference type="Gene3D" id="3.30.930.10">
    <property type="entry name" value="Bira Bifunctional Protein, Domain 2"/>
    <property type="match status" value="1"/>
</dbReference>
<feature type="binding site" evidence="5 8">
    <location>
        <begin position="76"/>
        <end position="83"/>
    </location>
    <ligand>
        <name>substrate</name>
    </ligand>
</feature>
<sequence length="265" mass="28923">MDVTSFLRFVHLGLGTDAVPYEAAWEEQRRVHEQVVSGEVGDTCLLLEHPAVYTAGRRTDPSERPMDGTPVVDVDRGGKITWHGPGQLVGYPIVRLPEPVDVVAHVRRMEEALIRVCADLGLETTRIEGRSGVWVLGDAVPQQAPTGGLDLRLDSRLTAAPDPRLHPEFDPRLAGPEYAPSNAGQRGDDRKLAAIGVRVSRKVTMHGFAINCDADMTYYDRIVPCGIKDAGVTSLSRELGREVTVAEVLPLAERHLADVFARIPA</sequence>
<feature type="binding site" evidence="5 8">
    <location>
        <begin position="207"/>
        <end position="209"/>
    </location>
    <ligand>
        <name>substrate</name>
    </ligand>
</feature>
<comment type="miscellaneous">
    <text evidence="5">In the reaction, the free carboxyl group of octanoic acid is attached via an amide linkage to the epsilon-amino group of a specific lysine residue of lipoyl domains of lipoate-dependent enzymes.</text>
</comment>
<dbReference type="InterPro" id="IPR004143">
    <property type="entry name" value="BPL_LPL_catalytic"/>
</dbReference>
<dbReference type="GO" id="GO:0033819">
    <property type="term" value="F:lipoyl(octanoyl) transferase activity"/>
    <property type="evidence" value="ECO:0007669"/>
    <property type="project" value="UniProtKB-EC"/>
</dbReference>
<evidence type="ECO:0000256" key="2">
    <source>
        <dbReference type="ARBA" id="ARBA00022679"/>
    </source>
</evidence>
<dbReference type="NCBIfam" id="NF010925">
    <property type="entry name" value="PRK14345.1"/>
    <property type="match status" value="1"/>
</dbReference>
<evidence type="ECO:0000256" key="8">
    <source>
        <dbReference type="PIRSR" id="PIRSR016262-2"/>
    </source>
</evidence>
<dbReference type="Pfam" id="PF21948">
    <property type="entry name" value="LplA-B_cat"/>
    <property type="match status" value="1"/>
</dbReference>
<comment type="subcellular location">
    <subcellularLocation>
        <location evidence="5">Cytoplasm</location>
    </subcellularLocation>
</comment>